<feature type="region of interest" description="Disordered" evidence="1">
    <location>
        <begin position="168"/>
        <end position="187"/>
    </location>
</feature>
<evidence type="ECO:0000313" key="4">
    <source>
        <dbReference type="Proteomes" id="UP000735302"/>
    </source>
</evidence>
<dbReference type="Gene3D" id="1.20.1250.20">
    <property type="entry name" value="MFS general substrate transporter like domains"/>
    <property type="match status" value="2"/>
</dbReference>
<dbReference type="GO" id="GO:0008028">
    <property type="term" value="F:monocarboxylic acid transmembrane transporter activity"/>
    <property type="evidence" value="ECO:0007669"/>
    <property type="project" value="TreeGrafter"/>
</dbReference>
<evidence type="ECO:0000256" key="1">
    <source>
        <dbReference type="SAM" id="MobiDB-lite"/>
    </source>
</evidence>
<keyword evidence="2" id="KW-0472">Membrane</keyword>
<feature type="compositionally biased region" description="Low complexity" evidence="1">
    <location>
        <begin position="72"/>
        <end position="98"/>
    </location>
</feature>
<dbReference type="EMBL" id="BLXT01000298">
    <property type="protein sequence ID" value="GFN75716.1"/>
    <property type="molecule type" value="Genomic_DNA"/>
</dbReference>
<feature type="transmembrane region" description="Helical" evidence="2">
    <location>
        <begin position="622"/>
        <end position="646"/>
    </location>
</feature>
<gene>
    <name evidence="3" type="ORF">PoB_000222200</name>
</gene>
<evidence type="ECO:0000256" key="2">
    <source>
        <dbReference type="SAM" id="Phobius"/>
    </source>
</evidence>
<feature type="compositionally biased region" description="Basic and acidic residues" evidence="1">
    <location>
        <begin position="348"/>
        <end position="360"/>
    </location>
</feature>
<dbReference type="SUPFAM" id="SSF103473">
    <property type="entry name" value="MFS general substrate transporter"/>
    <property type="match status" value="1"/>
</dbReference>
<sequence>MINTYFNRKRGLFVGVVTSGSGIGLLVIASLTDLLINQYGWRGCYLVISGILLNLCVCASLMRPLEDNYLYGSRSRSDSSSRSSSSIEGESVKSSGSGNNKTPGLDKLTENNDYSWVASQPLLPSQQTKDILDSDTYKLGVFIKTPAFFPQFRSLQKLQHQSLDFRNAGLDREDDNNLSPTPPGVREGLRLSKSLQDHLDCDDKDLQYINPVRDEKDISEKNQFLYDSAPKNGIQKSIANPQSYAEENEFAHHQYQCDKNCQKHEITHSSENILTPSIVVNGVGPCQISSTTQSFTENPEKFQHCVCEKAPEKVNHESSDNHSTLESYPKHVLPHMILNRHLQHHNHHQSDHHNHHHGQDDCENGSCSTLQDAVHNEVSHDAFTDKLTTFHKSDLLNIQPEFLGSMTTLDSAHSGSQMSLRSRRSASVCRLQNAAGLSQSALSLGSKHSRPGSTIIIESSGKQLHQLGEMESDEEMPQAVEYKSCDLFKIVRFDLFCTGAFLVQMAAIIPTMFAPSYVVSMGLSASSAANIVSILGVSNTVGRLAAGFLSFLGLGTMRIYNCGTFLAGLSCFYPPLQSVILVEQLGLERLPSSFGILCVCKSVASVAGPFFAGALYEWSADYAVPFYLSGATMMMANIVHCVMSFCPKHQDAKT</sequence>
<keyword evidence="2" id="KW-1133">Transmembrane helix</keyword>
<feature type="transmembrane region" description="Helical" evidence="2">
    <location>
        <begin position="43"/>
        <end position="62"/>
    </location>
</feature>
<dbReference type="Proteomes" id="UP000735302">
    <property type="component" value="Unassembled WGS sequence"/>
</dbReference>
<keyword evidence="2" id="KW-0812">Transmembrane</keyword>
<reference evidence="3 4" key="1">
    <citation type="journal article" date="2021" name="Elife">
        <title>Chloroplast acquisition without the gene transfer in kleptoplastic sea slugs, Plakobranchus ocellatus.</title>
        <authorList>
            <person name="Maeda T."/>
            <person name="Takahashi S."/>
            <person name="Yoshida T."/>
            <person name="Shimamura S."/>
            <person name="Takaki Y."/>
            <person name="Nagai Y."/>
            <person name="Toyoda A."/>
            <person name="Suzuki Y."/>
            <person name="Arimoto A."/>
            <person name="Ishii H."/>
            <person name="Satoh N."/>
            <person name="Nishiyama T."/>
            <person name="Hasebe M."/>
            <person name="Maruyama T."/>
            <person name="Minagawa J."/>
            <person name="Obokata J."/>
            <person name="Shigenobu S."/>
        </authorList>
    </citation>
    <scope>NUCLEOTIDE SEQUENCE [LARGE SCALE GENOMIC DNA]</scope>
</reference>
<organism evidence="3 4">
    <name type="scientific">Plakobranchus ocellatus</name>
    <dbReference type="NCBI Taxonomy" id="259542"/>
    <lineage>
        <taxon>Eukaryota</taxon>
        <taxon>Metazoa</taxon>
        <taxon>Spiralia</taxon>
        <taxon>Lophotrochozoa</taxon>
        <taxon>Mollusca</taxon>
        <taxon>Gastropoda</taxon>
        <taxon>Heterobranchia</taxon>
        <taxon>Euthyneura</taxon>
        <taxon>Panpulmonata</taxon>
        <taxon>Sacoglossa</taxon>
        <taxon>Placobranchoidea</taxon>
        <taxon>Plakobranchidae</taxon>
        <taxon>Plakobranchus</taxon>
    </lineage>
</organism>
<dbReference type="PANTHER" id="PTHR11360">
    <property type="entry name" value="MONOCARBOXYLATE TRANSPORTER"/>
    <property type="match status" value="1"/>
</dbReference>
<feature type="transmembrane region" description="Helical" evidence="2">
    <location>
        <begin position="558"/>
        <end position="582"/>
    </location>
</feature>
<proteinExistence type="predicted"/>
<evidence type="ECO:0000313" key="3">
    <source>
        <dbReference type="EMBL" id="GFN75716.1"/>
    </source>
</evidence>
<feature type="transmembrane region" description="Helical" evidence="2">
    <location>
        <begin position="499"/>
        <end position="519"/>
    </location>
</feature>
<protein>
    <submittedName>
        <fullName evidence="3">Monocarboxylate transporter family</fullName>
    </submittedName>
</protein>
<name>A0AAV3XZV9_9GAST</name>
<dbReference type="AlphaFoldDB" id="A0AAV3XZV9"/>
<dbReference type="InterPro" id="IPR050327">
    <property type="entry name" value="Proton-linked_MCT"/>
</dbReference>
<feature type="transmembrane region" description="Helical" evidence="2">
    <location>
        <begin position="12"/>
        <end position="36"/>
    </location>
</feature>
<feature type="region of interest" description="Disordered" evidence="1">
    <location>
        <begin position="72"/>
        <end position="105"/>
    </location>
</feature>
<keyword evidence="4" id="KW-1185">Reference proteome</keyword>
<comment type="caution">
    <text evidence="3">The sequence shown here is derived from an EMBL/GenBank/DDBJ whole genome shotgun (WGS) entry which is preliminary data.</text>
</comment>
<dbReference type="InterPro" id="IPR036259">
    <property type="entry name" value="MFS_trans_sf"/>
</dbReference>
<feature type="transmembrane region" description="Helical" evidence="2">
    <location>
        <begin position="531"/>
        <end position="552"/>
    </location>
</feature>
<dbReference type="PANTHER" id="PTHR11360:SF284">
    <property type="entry name" value="EG:103B4.3 PROTEIN-RELATED"/>
    <property type="match status" value="1"/>
</dbReference>
<accession>A0AAV3XZV9</accession>
<feature type="region of interest" description="Disordered" evidence="1">
    <location>
        <begin position="345"/>
        <end position="366"/>
    </location>
</feature>